<evidence type="ECO:0000259" key="3">
    <source>
        <dbReference type="Pfam" id="PF13359"/>
    </source>
</evidence>
<dbReference type="RefSeq" id="WP_310127662.1">
    <property type="nucleotide sequence ID" value="NZ_JAVDYF010000001.1"/>
</dbReference>
<dbReference type="Proteomes" id="UP001183619">
    <property type="component" value="Unassembled WGS sequence"/>
</dbReference>
<keyword evidence="2" id="KW-0479">Metal-binding</keyword>
<accession>A0ABU2B648</accession>
<evidence type="ECO:0000256" key="2">
    <source>
        <dbReference type="ARBA" id="ARBA00022723"/>
    </source>
</evidence>
<evidence type="ECO:0000313" key="4">
    <source>
        <dbReference type="EMBL" id="MDR7353474.1"/>
    </source>
</evidence>
<protein>
    <recommendedName>
        <fullName evidence="3">DDE Tnp4 domain-containing protein</fullName>
    </recommendedName>
</protein>
<comment type="caution">
    <text evidence="4">The sequence shown here is derived from an EMBL/GenBank/DDBJ whole genome shotgun (WGS) entry which is preliminary data.</text>
</comment>
<feature type="domain" description="DDE Tnp4" evidence="3">
    <location>
        <begin position="106"/>
        <end position="254"/>
    </location>
</feature>
<gene>
    <name evidence="4" type="ORF">J2S37_000012</name>
</gene>
<evidence type="ECO:0000256" key="1">
    <source>
        <dbReference type="ARBA" id="ARBA00001968"/>
    </source>
</evidence>
<organism evidence="4 5">
    <name type="scientific">Corynebacterium felinum</name>
    <dbReference type="NCBI Taxonomy" id="131318"/>
    <lineage>
        <taxon>Bacteria</taxon>
        <taxon>Bacillati</taxon>
        <taxon>Actinomycetota</taxon>
        <taxon>Actinomycetes</taxon>
        <taxon>Mycobacteriales</taxon>
        <taxon>Corynebacteriaceae</taxon>
        <taxon>Corynebacterium</taxon>
    </lineage>
</organism>
<name>A0ABU2B648_9CORY</name>
<dbReference type="InterPro" id="IPR027806">
    <property type="entry name" value="HARBI1_dom"/>
</dbReference>
<dbReference type="Pfam" id="PF13359">
    <property type="entry name" value="DDE_Tnp_4"/>
    <property type="match status" value="1"/>
</dbReference>
<dbReference type="EMBL" id="JAVDYF010000001">
    <property type="protein sequence ID" value="MDR7353474.1"/>
    <property type="molecule type" value="Genomic_DNA"/>
</dbReference>
<comment type="cofactor">
    <cofactor evidence="1">
        <name>a divalent metal cation</name>
        <dbReference type="ChEBI" id="CHEBI:60240"/>
    </cofactor>
</comment>
<evidence type="ECO:0000313" key="5">
    <source>
        <dbReference type="Proteomes" id="UP001183619"/>
    </source>
</evidence>
<reference evidence="4 5" key="1">
    <citation type="submission" date="2023-07" db="EMBL/GenBank/DDBJ databases">
        <title>Sequencing the genomes of 1000 actinobacteria strains.</title>
        <authorList>
            <person name="Klenk H.-P."/>
        </authorList>
    </citation>
    <scope>NUCLEOTIDE SEQUENCE [LARGE SCALE GENOMIC DNA]</scope>
    <source>
        <strain evidence="4 5">DSM 44508</strain>
    </source>
</reference>
<sequence>MLRYSATLDVPISTARTISAWLQAHRRRHDLRPHQRATTCWEQAIMLLRWLYEATSIATIARDARVSQATGYRYIHEALRVVSAKSPTLIDALRHAKDANKLFVCLDGTLIRTDRVARKNPKNRHDLWYSGKHKAFGGNVQVLTDESGYPLWVSSVSPGSTHDITAAREHVLDAISTVDICVLADKGYIGAGHNVHTPIRGRNLADDEYEYNRRLNGLRAPSERANAMLKQLKALRRVTLCPKTITAIAKTALVVLHLARKILW</sequence>
<keyword evidence="5" id="KW-1185">Reference proteome</keyword>
<proteinExistence type="predicted"/>